<evidence type="ECO:0000256" key="20">
    <source>
        <dbReference type="ARBA" id="ARBA00072098"/>
    </source>
</evidence>
<evidence type="ECO:0000256" key="9">
    <source>
        <dbReference type="ARBA" id="ARBA00022946"/>
    </source>
</evidence>
<comment type="catalytic activity">
    <reaction evidence="15">
        <text>(3S)-citramalyl-CoA = pyruvate + acetyl-CoA</text>
        <dbReference type="Rhea" id="RHEA:22612"/>
        <dbReference type="ChEBI" id="CHEBI:15361"/>
        <dbReference type="ChEBI" id="CHEBI:57288"/>
        <dbReference type="ChEBI" id="CHEBI:58668"/>
        <dbReference type="EC" id="4.1.3.25"/>
    </reaction>
</comment>
<dbReference type="PIRSF" id="PIRSF015582">
    <property type="entry name" value="Cit_lyase_B"/>
    <property type="match status" value="1"/>
</dbReference>
<organism evidence="27 28">
    <name type="scientific">Dimorphilus gyrociliatus</name>
    <dbReference type="NCBI Taxonomy" id="2664684"/>
    <lineage>
        <taxon>Eukaryota</taxon>
        <taxon>Metazoa</taxon>
        <taxon>Spiralia</taxon>
        <taxon>Lophotrochozoa</taxon>
        <taxon>Annelida</taxon>
        <taxon>Polychaeta</taxon>
        <taxon>Polychaeta incertae sedis</taxon>
        <taxon>Dinophilidae</taxon>
        <taxon>Dimorphilus</taxon>
    </lineage>
</organism>
<dbReference type="GO" id="GO:0046872">
    <property type="term" value="F:metal ion binding"/>
    <property type="evidence" value="ECO:0007669"/>
    <property type="project" value="UniProtKB-KW"/>
</dbReference>
<evidence type="ECO:0000256" key="14">
    <source>
        <dbReference type="ARBA" id="ARBA00051623"/>
    </source>
</evidence>
<dbReference type="GO" id="GO:0004474">
    <property type="term" value="F:malate synthase activity"/>
    <property type="evidence" value="ECO:0007669"/>
    <property type="project" value="UniProtKB-EC"/>
</dbReference>
<keyword evidence="28" id="KW-1185">Reference proteome</keyword>
<feature type="binding site" evidence="24">
    <location>
        <position position="123"/>
    </location>
    <ligand>
        <name>substrate</name>
    </ligand>
</feature>
<dbReference type="Pfam" id="PF03328">
    <property type="entry name" value="HpcH_HpaI"/>
    <property type="match status" value="1"/>
</dbReference>
<evidence type="ECO:0000256" key="18">
    <source>
        <dbReference type="ARBA" id="ARBA00066460"/>
    </source>
</evidence>
<comment type="similarity">
    <text evidence="17">Belongs to the HpcH/HpaI aldolase family. Citrate lyase beta subunit-like subfamily.</text>
</comment>
<evidence type="ECO:0000256" key="24">
    <source>
        <dbReference type="PIRSR" id="PIRSR015582-1"/>
    </source>
</evidence>
<dbReference type="PANTHER" id="PTHR11105:SF0">
    <property type="entry name" value="CITRAMALYL-COA LYASE, MITOCHONDRIAL"/>
    <property type="match status" value="1"/>
</dbReference>
<keyword evidence="6 25" id="KW-0479">Metal-binding</keyword>
<comment type="function">
    <text evidence="16">Mitochondrial citramalyl-CoA lyase indirectly involved in the vitamin B12 metabolism. Converts citramalyl-CoA into acetyl-CoA and pyruvate in the C5-dicarboxylate catabolism pathway. The C5-dicarboxylate catabolism pathway is required to detoxify itaconate, a vitamin B12-poisoning metabolite. Also acts as a malate synthase in vitro, converting glyoxylate and acetyl-CoA to malate. Also displays malyl-CoA thioesterase activity. Also acts as a beta-methylmalate synthase in vitro, by mediating conversion of glyoxylate and propionyl-CoA to beta-methylmalate. Also has very weak citramalate synthase activity in vitro.</text>
</comment>
<evidence type="ECO:0000256" key="5">
    <source>
        <dbReference type="ARBA" id="ARBA00022679"/>
    </source>
</evidence>
<evidence type="ECO:0000256" key="10">
    <source>
        <dbReference type="ARBA" id="ARBA00022990"/>
    </source>
</evidence>
<evidence type="ECO:0000256" key="6">
    <source>
        <dbReference type="ARBA" id="ARBA00022723"/>
    </source>
</evidence>
<evidence type="ECO:0000256" key="15">
    <source>
        <dbReference type="ARBA" id="ARBA00051672"/>
    </source>
</evidence>
<name>A0A7I8W2A4_9ANNE</name>
<dbReference type="InterPro" id="IPR011206">
    <property type="entry name" value="Citrate_lyase_beta/mcl1/mcl2"/>
</dbReference>
<dbReference type="GO" id="GO:0047777">
    <property type="term" value="F:(S)-citramalyl-CoA lyase activity"/>
    <property type="evidence" value="ECO:0007669"/>
    <property type="project" value="UniProtKB-EC"/>
</dbReference>
<evidence type="ECO:0000256" key="4">
    <source>
        <dbReference type="ARBA" id="ARBA00012636"/>
    </source>
</evidence>
<dbReference type="InterPro" id="IPR040186">
    <property type="entry name" value="Citramalyl-CoA_lyase"/>
</dbReference>
<evidence type="ECO:0000256" key="13">
    <source>
        <dbReference type="ARBA" id="ARBA00047918"/>
    </source>
</evidence>
<evidence type="ECO:0000256" key="1">
    <source>
        <dbReference type="ARBA" id="ARBA00001946"/>
    </source>
</evidence>
<keyword evidence="8 25" id="KW-0460">Magnesium</keyword>
<feature type="binding site" evidence="24">
    <location>
        <position position="59"/>
    </location>
    <ligand>
        <name>substrate</name>
    </ligand>
</feature>
<evidence type="ECO:0000256" key="2">
    <source>
        <dbReference type="ARBA" id="ARBA00004173"/>
    </source>
</evidence>
<dbReference type="Proteomes" id="UP000549394">
    <property type="component" value="Unassembled WGS sequence"/>
</dbReference>
<evidence type="ECO:0000256" key="19">
    <source>
        <dbReference type="ARBA" id="ARBA00066840"/>
    </source>
</evidence>
<reference evidence="27 28" key="1">
    <citation type="submission" date="2020-08" db="EMBL/GenBank/DDBJ databases">
        <authorList>
            <person name="Hejnol A."/>
        </authorList>
    </citation>
    <scope>NUCLEOTIDE SEQUENCE [LARGE SCALE GENOMIC DNA]</scope>
</reference>
<evidence type="ECO:0000256" key="23">
    <source>
        <dbReference type="ARBA" id="ARBA00083020"/>
    </source>
</evidence>
<evidence type="ECO:0000256" key="3">
    <source>
        <dbReference type="ARBA" id="ARBA00011233"/>
    </source>
</evidence>
<evidence type="ECO:0000313" key="28">
    <source>
        <dbReference type="Proteomes" id="UP000549394"/>
    </source>
</evidence>
<evidence type="ECO:0000256" key="21">
    <source>
        <dbReference type="ARBA" id="ARBA00076231"/>
    </source>
</evidence>
<feature type="binding site" evidence="25">
    <location>
        <position position="123"/>
    </location>
    <ligand>
        <name>Mg(2+)</name>
        <dbReference type="ChEBI" id="CHEBI:18420"/>
    </ligand>
</feature>
<evidence type="ECO:0000256" key="11">
    <source>
        <dbReference type="ARBA" id="ARBA00023128"/>
    </source>
</evidence>
<dbReference type="Gene3D" id="3.20.20.60">
    <property type="entry name" value="Phosphoenolpyruvate-binding domains"/>
    <property type="match status" value="1"/>
</dbReference>
<feature type="domain" description="HpcH/HpaI aldolase/citrate lyase" evidence="26">
    <location>
        <begin position="1"/>
        <end position="226"/>
    </location>
</feature>
<keyword evidence="12" id="KW-0456">Lyase</keyword>
<dbReference type="EMBL" id="CAJFCJ010000018">
    <property type="protein sequence ID" value="CAD5122637.1"/>
    <property type="molecule type" value="Genomic_DNA"/>
</dbReference>
<evidence type="ECO:0000313" key="27">
    <source>
        <dbReference type="EMBL" id="CAD5122637.1"/>
    </source>
</evidence>
<evidence type="ECO:0000256" key="22">
    <source>
        <dbReference type="ARBA" id="ARBA00076788"/>
    </source>
</evidence>
<dbReference type="InterPro" id="IPR040442">
    <property type="entry name" value="Pyrv_kinase-like_dom_sf"/>
</dbReference>
<dbReference type="GO" id="GO:0005739">
    <property type="term" value="C:mitochondrion"/>
    <property type="evidence" value="ECO:0007669"/>
    <property type="project" value="UniProtKB-SubCell"/>
</dbReference>
<dbReference type="EC" id="4.1.3.25" evidence="19"/>
<evidence type="ECO:0000256" key="17">
    <source>
        <dbReference type="ARBA" id="ARBA00061542"/>
    </source>
</evidence>
<gene>
    <name evidence="27" type="ORF">DGYR_LOCUS10427</name>
</gene>
<dbReference type="PANTHER" id="PTHR11105">
    <property type="entry name" value="CITRATE LYASE SUBUNIT BETA-RELATED"/>
    <property type="match status" value="1"/>
</dbReference>
<accession>A0A7I8W2A4</accession>
<protein>
    <recommendedName>
        <fullName evidence="20">Citramalyl-CoA lyase, mitochondrial</fullName>
        <ecNumber evidence="4">2.3.3.9</ecNumber>
        <ecNumber evidence="18">3.1.2.30</ecNumber>
        <ecNumber evidence="19">4.1.3.25</ecNumber>
    </recommendedName>
    <alternativeName>
        <fullName evidence="22">(3S)-malyl-CoA thioesterase</fullName>
    </alternativeName>
    <alternativeName>
        <fullName evidence="23">Beta-methylmalate synthase</fullName>
    </alternativeName>
    <alternativeName>
        <fullName evidence="21">Malate synthase</fullName>
    </alternativeName>
</protein>
<feature type="binding site" evidence="25">
    <location>
        <position position="158"/>
    </location>
    <ligand>
        <name>Mg(2+)</name>
        <dbReference type="ChEBI" id="CHEBI:18420"/>
    </ligand>
</feature>
<keyword evidence="11" id="KW-0496">Mitochondrion</keyword>
<evidence type="ECO:0000256" key="8">
    <source>
        <dbReference type="ARBA" id="ARBA00022842"/>
    </source>
</evidence>
<comment type="caution">
    <text evidence="27">The sequence shown here is derived from an EMBL/GenBank/DDBJ whole genome shotgun (WGS) entry which is preliminary data.</text>
</comment>
<proteinExistence type="inferred from homology"/>
<dbReference type="GO" id="GO:0016787">
    <property type="term" value="F:hydrolase activity"/>
    <property type="evidence" value="ECO:0007669"/>
    <property type="project" value="UniProtKB-KW"/>
</dbReference>
<evidence type="ECO:0000256" key="25">
    <source>
        <dbReference type="PIRSR" id="PIRSR015582-2"/>
    </source>
</evidence>
<dbReference type="InterPro" id="IPR015813">
    <property type="entry name" value="Pyrv/PenolPyrv_kinase-like_dom"/>
</dbReference>
<sequence length="292" mass="32620">MYVPGDDEKKLKKVESLDVDCIVMNCEDGVAANRKEEARRTIRKVLGELQFKRAECAVRVNALSSNLTEDDLGVILLSERLPEAIVLPKVETVEDLNLFESMTRFKLRDRKLQNPFRLIFMIESAIGLINMKDIAKAANSLRERGVFCAEAVIFGSDDFIADIGASKEENLANLVYVRQKIVTIAKAFNLQAIDAVHINLKDDLGLKTISEEGAALGFTGKQVIHPAQIDIVQKAFSPSEEKVNEAKRLIEAYNEHQLSGKGAFTFRQKMIDRPLLLQAEQLISMSEALKLS</sequence>
<keyword evidence="7" id="KW-0378">Hydrolase</keyword>
<comment type="cofactor">
    <cofactor evidence="1">
        <name>Mg(2+)</name>
        <dbReference type="ChEBI" id="CHEBI:18420"/>
    </cofactor>
</comment>
<comment type="catalytic activity">
    <reaction evidence="14">
        <text>propanoyl-CoA + glyoxylate + H2O = 3-methylmalate + CoA + H(+)</text>
        <dbReference type="Rhea" id="RHEA:47628"/>
        <dbReference type="ChEBI" id="CHEBI:15377"/>
        <dbReference type="ChEBI" id="CHEBI:15378"/>
        <dbReference type="ChEBI" id="CHEBI:36655"/>
        <dbReference type="ChEBI" id="CHEBI:57287"/>
        <dbReference type="ChEBI" id="CHEBI:57392"/>
        <dbReference type="ChEBI" id="CHEBI:87810"/>
    </reaction>
</comment>
<dbReference type="SUPFAM" id="SSF51621">
    <property type="entry name" value="Phosphoenolpyruvate/pyruvate domain"/>
    <property type="match status" value="1"/>
</dbReference>
<keyword evidence="5" id="KW-0808">Transferase</keyword>
<evidence type="ECO:0000256" key="12">
    <source>
        <dbReference type="ARBA" id="ARBA00023239"/>
    </source>
</evidence>
<dbReference type="InterPro" id="IPR005000">
    <property type="entry name" value="Aldolase/citrate-lyase_domain"/>
</dbReference>
<evidence type="ECO:0000256" key="7">
    <source>
        <dbReference type="ARBA" id="ARBA00022801"/>
    </source>
</evidence>
<keyword evidence="10" id="KW-0007">Acetylation</keyword>
<dbReference type="AlphaFoldDB" id="A0A7I8W2A4"/>
<dbReference type="GO" id="GO:0106064">
    <property type="term" value="P:regulation of cobalamin metabolic process"/>
    <property type="evidence" value="ECO:0007669"/>
    <property type="project" value="UniProtKB-ARBA"/>
</dbReference>
<dbReference type="OrthoDB" id="1773at2759"/>
<comment type="subcellular location">
    <subcellularLocation>
        <location evidence="2">Mitochondrion</location>
    </subcellularLocation>
</comment>
<evidence type="ECO:0000259" key="26">
    <source>
        <dbReference type="Pfam" id="PF03328"/>
    </source>
</evidence>
<dbReference type="EC" id="3.1.2.30" evidence="18"/>
<dbReference type="EC" id="2.3.3.9" evidence="4"/>
<evidence type="ECO:0000256" key="16">
    <source>
        <dbReference type="ARBA" id="ARBA00055540"/>
    </source>
</evidence>
<dbReference type="FunFam" id="3.20.20.60:FF:000014">
    <property type="entry name" value="Citrate lyase subunit beta-like protein"/>
    <property type="match status" value="1"/>
</dbReference>
<keyword evidence="9" id="KW-0809">Transit peptide</keyword>
<comment type="subunit">
    <text evidence="3">Homotrimer.</text>
</comment>
<comment type="catalytic activity">
    <reaction evidence="13">
        <text>glyoxylate + acetyl-CoA + H2O = (S)-malate + CoA + H(+)</text>
        <dbReference type="Rhea" id="RHEA:18181"/>
        <dbReference type="ChEBI" id="CHEBI:15377"/>
        <dbReference type="ChEBI" id="CHEBI:15378"/>
        <dbReference type="ChEBI" id="CHEBI:15589"/>
        <dbReference type="ChEBI" id="CHEBI:36655"/>
        <dbReference type="ChEBI" id="CHEBI:57287"/>
        <dbReference type="ChEBI" id="CHEBI:57288"/>
        <dbReference type="EC" id="2.3.3.9"/>
    </reaction>
</comment>